<evidence type="ECO:0000256" key="2">
    <source>
        <dbReference type="ARBA" id="ARBA00022618"/>
    </source>
</evidence>
<keyword evidence="4" id="KW-0472">Membrane</keyword>
<dbReference type="OrthoDB" id="1748794at2"/>
<keyword evidence="1" id="KW-1003">Cell membrane</keyword>
<evidence type="ECO:0000313" key="7">
    <source>
        <dbReference type="Proteomes" id="UP000461768"/>
    </source>
</evidence>
<evidence type="ECO:0000256" key="4">
    <source>
        <dbReference type="ARBA" id="ARBA00022989"/>
    </source>
</evidence>
<gene>
    <name evidence="6" type="ORF">F7O84_02565</name>
</gene>
<dbReference type="RefSeq" id="WP_151141558.1">
    <property type="nucleotide sequence ID" value="NZ_WAGX01000003.1"/>
</dbReference>
<keyword evidence="3" id="KW-0812">Transmembrane</keyword>
<reference evidence="6 7" key="2">
    <citation type="submission" date="2020-02" db="EMBL/GenBank/DDBJ databases">
        <title>Candidatus Galacturonibacter soehngenii shows hetero-acetogenic catabolism of galacturonic acid but lacks a canonical carbon monoxide dehydrogenase/acetyl-CoA synthase complex.</title>
        <authorList>
            <person name="Diender M."/>
            <person name="Stouten G.R."/>
            <person name="Petersen J.F."/>
            <person name="Nielsen P.H."/>
            <person name="Dueholm M.S."/>
            <person name="Pronk J.T."/>
            <person name="Van Loosdrecht M.C.M."/>
        </authorList>
    </citation>
    <scope>NUCLEOTIDE SEQUENCE [LARGE SCALE GENOMIC DNA]</scope>
    <source>
        <strain evidence="6">GalUA</strain>
    </source>
</reference>
<name>A0A7V7UDM7_9FIRM</name>
<evidence type="ECO:0000256" key="1">
    <source>
        <dbReference type="ARBA" id="ARBA00022475"/>
    </source>
</evidence>
<comment type="caution">
    <text evidence="6">The sequence shown here is derived from an EMBL/GenBank/DDBJ whole genome shotgun (WGS) entry which is preliminary data.</text>
</comment>
<dbReference type="GO" id="GO:0051301">
    <property type="term" value="P:cell division"/>
    <property type="evidence" value="ECO:0007669"/>
    <property type="project" value="UniProtKB-KW"/>
</dbReference>
<sequence>MSKINKRKLILVLIFVVLLVASAITMISVFSIKEITITGNEHYSEEEMKEIIFNNRYCYNSLYLYWKYNYKKDYSIPFVDTVEIHLLSGNKVKVNVYEKSMVGYIEYLGSYMYFDKDGIVVESSSEAILGIPLITGLKFDHILLYRELEVEDKGVFNTIVSVTQLLAKYQITPDKIYFNSHYEMTLYFADARVYLGKDSETEEKIIRLRSILPDLEGLSGVLHMENYQEGTSNITFEKDK</sequence>
<dbReference type="GO" id="GO:0005886">
    <property type="term" value="C:plasma membrane"/>
    <property type="evidence" value="ECO:0007669"/>
    <property type="project" value="TreeGrafter"/>
</dbReference>
<keyword evidence="2 6" id="KW-0132">Cell division</keyword>
<dbReference type="EMBL" id="WAGX01000003">
    <property type="protein sequence ID" value="KAB1440727.1"/>
    <property type="molecule type" value="Genomic_DNA"/>
</dbReference>
<accession>A0A7V7UDM7</accession>
<keyword evidence="5" id="KW-0131">Cell cycle</keyword>
<proteinExistence type="predicted"/>
<evidence type="ECO:0000313" key="6">
    <source>
        <dbReference type="EMBL" id="KAB1440727.1"/>
    </source>
</evidence>
<keyword evidence="7" id="KW-1185">Reference proteome</keyword>
<dbReference type="InterPro" id="IPR050487">
    <property type="entry name" value="FtsQ_DivIB"/>
</dbReference>
<organism evidence="6 7">
    <name type="scientific">Candidatus Galacturonatibacter soehngenii</name>
    <dbReference type="NCBI Taxonomy" id="2307010"/>
    <lineage>
        <taxon>Bacteria</taxon>
        <taxon>Bacillati</taxon>
        <taxon>Bacillota</taxon>
        <taxon>Clostridia</taxon>
        <taxon>Lachnospirales</taxon>
        <taxon>Lachnospiraceae</taxon>
        <taxon>Candidatus Galacturonatibacter</taxon>
    </lineage>
</organism>
<protein>
    <submittedName>
        <fullName evidence="6">Cell division protein FtsQ</fullName>
    </submittedName>
</protein>
<dbReference type="AlphaFoldDB" id="A0A7V7UDM7"/>
<keyword evidence="4" id="KW-1133">Transmembrane helix</keyword>
<dbReference type="Proteomes" id="UP000461768">
    <property type="component" value="Unassembled WGS sequence"/>
</dbReference>
<evidence type="ECO:0000256" key="5">
    <source>
        <dbReference type="ARBA" id="ARBA00023306"/>
    </source>
</evidence>
<dbReference type="PANTHER" id="PTHR37820:SF1">
    <property type="entry name" value="CELL DIVISION PROTEIN FTSQ"/>
    <property type="match status" value="1"/>
</dbReference>
<dbReference type="PANTHER" id="PTHR37820">
    <property type="entry name" value="CELL DIVISION PROTEIN DIVIB"/>
    <property type="match status" value="1"/>
</dbReference>
<evidence type="ECO:0000256" key="3">
    <source>
        <dbReference type="ARBA" id="ARBA00022692"/>
    </source>
</evidence>
<reference evidence="6 7" key="1">
    <citation type="submission" date="2019-09" db="EMBL/GenBank/DDBJ databases">
        <authorList>
            <person name="Valk L.C."/>
        </authorList>
    </citation>
    <scope>NUCLEOTIDE SEQUENCE [LARGE SCALE GENOMIC DNA]</scope>
    <source>
        <strain evidence="6">GalUA</strain>
    </source>
</reference>